<evidence type="ECO:0000313" key="1">
    <source>
        <dbReference type="EMBL" id="MFD2247651.1"/>
    </source>
</evidence>
<protein>
    <submittedName>
        <fullName evidence="1">Glycosyltransferase family protein</fullName>
    </submittedName>
</protein>
<sequence>MVKVGAIIQVRLGSERLPNKALLPLPFGGGPGLMEHVILRACAATTLQEVVVATTESTTDDAILNFCTPNAIGCFRGSTDDVLDRFMQAASKYKLDVVVRLTGDNPFVNPETIDEAVQQHLEKKADYTITEGLPLGTNVEVISFAALQRAAKEATETADREHVTPYIRREKGFSRQSIAYTSPIQALRLTIDYPSDYALASLLYERLLQDELYVRHEDIAELVAENPWLYAVNAVNTQRQAFASEEDELTEAKKLLQTGGFTRVLQKLQ</sequence>
<dbReference type="SUPFAM" id="SSF53448">
    <property type="entry name" value="Nucleotide-diphospho-sugar transferases"/>
    <property type="match status" value="1"/>
</dbReference>
<dbReference type="PANTHER" id="PTHR42866">
    <property type="entry name" value="3-DEOXY-MANNO-OCTULOSONATE CYTIDYLYLTRANSFERASE"/>
    <property type="match status" value="1"/>
</dbReference>
<evidence type="ECO:0000313" key="2">
    <source>
        <dbReference type="Proteomes" id="UP001597374"/>
    </source>
</evidence>
<keyword evidence="2" id="KW-1185">Reference proteome</keyword>
<reference evidence="2" key="1">
    <citation type="journal article" date="2019" name="Int. J. Syst. Evol. Microbiol.">
        <title>The Global Catalogue of Microorganisms (GCM) 10K type strain sequencing project: providing services to taxonomists for standard genome sequencing and annotation.</title>
        <authorList>
            <consortium name="The Broad Institute Genomics Platform"/>
            <consortium name="The Broad Institute Genome Sequencing Center for Infectious Disease"/>
            <person name="Wu L."/>
            <person name="Ma J."/>
        </authorList>
    </citation>
    <scope>NUCLEOTIDE SEQUENCE [LARGE SCALE GENOMIC DNA]</scope>
    <source>
        <strain evidence="2">CGMCC 4.1782</strain>
    </source>
</reference>
<dbReference type="InterPro" id="IPR003329">
    <property type="entry name" value="Cytidylyl_trans"/>
</dbReference>
<dbReference type="CDD" id="cd02518">
    <property type="entry name" value="GT2_SpsF"/>
    <property type="match status" value="1"/>
</dbReference>
<dbReference type="Proteomes" id="UP001597374">
    <property type="component" value="Unassembled WGS sequence"/>
</dbReference>
<dbReference type="EMBL" id="JBHUIM010000002">
    <property type="protein sequence ID" value="MFD2247651.1"/>
    <property type="molecule type" value="Genomic_DNA"/>
</dbReference>
<dbReference type="Gene3D" id="3.90.550.10">
    <property type="entry name" value="Spore Coat Polysaccharide Biosynthesis Protein SpsA, Chain A"/>
    <property type="match status" value="1"/>
</dbReference>
<dbReference type="PANTHER" id="PTHR42866:SF1">
    <property type="entry name" value="SPORE COAT POLYSACCHARIDE BIOSYNTHESIS PROTEIN SPSF"/>
    <property type="match status" value="1"/>
</dbReference>
<dbReference type="InterPro" id="IPR029044">
    <property type="entry name" value="Nucleotide-diphossugar_trans"/>
</dbReference>
<name>A0ABW5CZ12_9BACT</name>
<proteinExistence type="predicted"/>
<accession>A0ABW5CZ12</accession>
<comment type="caution">
    <text evidence="1">The sequence shown here is derived from an EMBL/GenBank/DDBJ whole genome shotgun (WGS) entry which is preliminary data.</text>
</comment>
<dbReference type="Pfam" id="PF02348">
    <property type="entry name" value="CTP_transf_3"/>
    <property type="match status" value="1"/>
</dbReference>
<dbReference type="RefSeq" id="WP_250430688.1">
    <property type="nucleotide sequence ID" value="NZ_JALPRR010000003.1"/>
</dbReference>
<gene>
    <name evidence="1" type="ORF">ACFSKP_15405</name>
</gene>
<organism evidence="1 2">
    <name type="scientific">Pontibacter ruber</name>
    <dbReference type="NCBI Taxonomy" id="1343895"/>
    <lineage>
        <taxon>Bacteria</taxon>
        <taxon>Pseudomonadati</taxon>
        <taxon>Bacteroidota</taxon>
        <taxon>Cytophagia</taxon>
        <taxon>Cytophagales</taxon>
        <taxon>Hymenobacteraceae</taxon>
        <taxon>Pontibacter</taxon>
    </lineage>
</organism>